<keyword evidence="4" id="KW-1185">Reference proteome</keyword>
<accession>A0A8J3ADY9</accession>
<dbReference type="PANTHER" id="PTHR35561:SF1">
    <property type="entry name" value="RNA 2',3'-CYCLIC PHOSPHODIESTERASE"/>
    <property type="match status" value="1"/>
</dbReference>
<evidence type="ECO:0000313" key="3">
    <source>
        <dbReference type="EMBL" id="GGI10009.1"/>
    </source>
</evidence>
<dbReference type="Gene3D" id="3.90.1140.10">
    <property type="entry name" value="Cyclic phosphodiesterase"/>
    <property type="match status" value="1"/>
</dbReference>
<dbReference type="NCBIfam" id="TIGR02258">
    <property type="entry name" value="2_5_ligase"/>
    <property type="match status" value="1"/>
</dbReference>
<name>A0A8J3ADY9_9BACI</name>
<keyword evidence="1 2" id="KW-0378">Hydrolase</keyword>
<dbReference type="Pfam" id="PF13563">
    <property type="entry name" value="2_5_RNA_ligase2"/>
    <property type="match status" value="1"/>
</dbReference>
<reference evidence="4" key="1">
    <citation type="journal article" date="2019" name="Int. J. Syst. Evol. Microbiol.">
        <title>The Global Catalogue of Microorganisms (GCM) 10K type strain sequencing project: providing services to taxonomists for standard genome sequencing and annotation.</title>
        <authorList>
            <consortium name="The Broad Institute Genomics Platform"/>
            <consortium name="The Broad Institute Genome Sequencing Center for Infectious Disease"/>
            <person name="Wu L."/>
            <person name="Ma J."/>
        </authorList>
    </citation>
    <scope>NUCLEOTIDE SEQUENCE [LARGE SCALE GENOMIC DNA]</scope>
    <source>
        <strain evidence="4">CGMCC 1.14993</strain>
    </source>
</reference>
<dbReference type="AlphaFoldDB" id="A0A8J3ADY9"/>
<dbReference type="Proteomes" id="UP000626244">
    <property type="component" value="Unassembled WGS sequence"/>
</dbReference>
<feature type="active site" description="Proton acceptor" evidence="2">
    <location>
        <position position="128"/>
    </location>
</feature>
<comment type="similarity">
    <text evidence="2">Belongs to the 2H phosphoesterase superfamily. ThpR family.</text>
</comment>
<proteinExistence type="inferred from homology"/>
<dbReference type="HAMAP" id="MF_01940">
    <property type="entry name" value="RNA_CPDase"/>
    <property type="match status" value="1"/>
</dbReference>
<evidence type="ECO:0000313" key="4">
    <source>
        <dbReference type="Proteomes" id="UP000626244"/>
    </source>
</evidence>
<feature type="active site" description="Proton donor" evidence="2">
    <location>
        <position position="42"/>
    </location>
</feature>
<feature type="short sequence motif" description="HXTX 2" evidence="2">
    <location>
        <begin position="128"/>
        <end position="131"/>
    </location>
</feature>
<organism evidence="3 4">
    <name type="scientific">Gottfriedia solisilvae</name>
    <dbReference type="NCBI Taxonomy" id="1516104"/>
    <lineage>
        <taxon>Bacteria</taxon>
        <taxon>Bacillati</taxon>
        <taxon>Bacillota</taxon>
        <taxon>Bacilli</taxon>
        <taxon>Bacillales</taxon>
        <taxon>Bacillaceae</taxon>
        <taxon>Gottfriedia</taxon>
    </lineage>
</organism>
<comment type="caution">
    <text evidence="3">The sequence shown here is derived from an EMBL/GenBank/DDBJ whole genome shotgun (WGS) entry which is preliminary data.</text>
</comment>
<evidence type="ECO:0000256" key="2">
    <source>
        <dbReference type="HAMAP-Rule" id="MF_01940"/>
    </source>
</evidence>
<dbReference type="InterPro" id="IPR009097">
    <property type="entry name" value="Cyclic_Pdiesterase"/>
</dbReference>
<comment type="function">
    <text evidence="2">Hydrolyzes RNA 2',3'-cyclic phosphodiester to an RNA 2'-phosphomonoester.</text>
</comment>
<dbReference type="PANTHER" id="PTHR35561">
    <property type="entry name" value="RNA 2',3'-CYCLIC PHOSPHODIESTERASE"/>
    <property type="match status" value="1"/>
</dbReference>
<comment type="catalytic activity">
    <reaction evidence="2">
        <text>a 3'-end 2',3'-cyclophospho-ribonucleotide-RNA + H2O = a 3'-end 2'-phospho-ribonucleotide-RNA + H(+)</text>
        <dbReference type="Rhea" id="RHEA:11828"/>
        <dbReference type="Rhea" id="RHEA-COMP:10464"/>
        <dbReference type="Rhea" id="RHEA-COMP:17353"/>
        <dbReference type="ChEBI" id="CHEBI:15377"/>
        <dbReference type="ChEBI" id="CHEBI:15378"/>
        <dbReference type="ChEBI" id="CHEBI:83064"/>
        <dbReference type="ChEBI" id="CHEBI:173113"/>
        <dbReference type="EC" id="3.1.4.58"/>
    </reaction>
</comment>
<protein>
    <recommendedName>
        <fullName evidence="2">RNA 2',3'-cyclic phosphodiesterase</fullName>
        <shortName evidence="2">RNA 2',3'-CPDase</shortName>
        <ecNumber evidence="2">3.1.4.58</ecNumber>
    </recommendedName>
</protein>
<feature type="short sequence motif" description="HXTX 1" evidence="2">
    <location>
        <begin position="42"/>
        <end position="45"/>
    </location>
</feature>
<dbReference type="EC" id="3.1.4.58" evidence="2"/>
<dbReference type="InterPro" id="IPR004175">
    <property type="entry name" value="RNA_CPDase"/>
</dbReference>
<evidence type="ECO:0000256" key="1">
    <source>
        <dbReference type="ARBA" id="ARBA00022801"/>
    </source>
</evidence>
<sequence>MSEHLFLAVPLPMQIKEKLSSFSKSWYGQLPFKKWTYQDDFHITLSFLGPVTYTKSNELVKQLQEELKNFNSFSLKLQNLGTFGDTKQPRVWWCGVNKSNELVECQKRVSKACETVGFAIEKRPYSPHITLAKKFNDHFKKEFEIPLIWDENNIKFDVSEIVLYKIHPSKQPSYEPIEMIKLLKD</sequence>
<gene>
    <name evidence="3" type="ORF">GCM10007380_00640</name>
</gene>
<dbReference type="SUPFAM" id="SSF55144">
    <property type="entry name" value="LigT-like"/>
    <property type="match status" value="1"/>
</dbReference>
<dbReference type="EMBL" id="BMHB01000001">
    <property type="protein sequence ID" value="GGI10009.1"/>
    <property type="molecule type" value="Genomic_DNA"/>
</dbReference>
<dbReference type="RefSeq" id="WP_088002592.1">
    <property type="nucleotide sequence ID" value="NZ_BMHB01000001.1"/>
</dbReference>
<dbReference type="OrthoDB" id="9789350at2"/>
<dbReference type="GO" id="GO:0008664">
    <property type="term" value="F:RNA 2',3'-cyclic 3'-phosphodiesterase activity"/>
    <property type="evidence" value="ECO:0007669"/>
    <property type="project" value="UniProtKB-EC"/>
</dbReference>
<dbReference type="GO" id="GO:0004113">
    <property type="term" value="F:2',3'-cyclic-nucleotide 3'-phosphodiesterase activity"/>
    <property type="evidence" value="ECO:0007669"/>
    <property type="project" value="InterPro"/>
</dbReference>